<dbReference type="Pfam" id="PF20132">
    <property type="entry name" value="DUF6522"/>
    <property type="match status" value="1"/>
</dbReference>
<dbReference type="EMBL" id="CP029550">
    <property type="protein sequence ID" value="AWN44785.1"/>
    <property type="molecule type" value="Genomic_DNA"/>
</dbReference>
<dbReference type="InterPro" id="IPR045389">
    <property type="entry name" value="DUF6522"/>
</dbReference>
<gene>
    <name evidence="1" type="ORF">DK389_24995</name>
</gene>
<protein>
    <submittedName>
        <fullName evidence="1">Uncharacterized protein</fullName>
    </submittedName>
</protein>
<proteinExistence type="predicted"/>
<dbReference type="Proteomes" id="UP000245926">
    <property type="component" value="Chromosome"/>
</dbReference>
<dbReference type="OrthoDB" id="7996580at2"/>
<organism evidence="1 2">
    <name type="scientific">Methylobacterium durans</name>
    <dbReference type="NCBI Taxonomy" id="2202825"/>
    <lineage>
        <taxon>Bacteria</taxon>
        <taxon>Pseudomonadati</taxon>
        <taxon>Pseudomonadota</taxon>
        <taxon>Alphaproteobacteria</taxon>
        <taxon>Hyphomicrobiales</taxon>
        <taxon>Methylobacteriaceae</taxon>
        <taxon>Methylobacterium</taxon>
    </lineage>
</organism>
<accession>A0A2U8WEZ5</accession>
<sequence length="91" mass="10116">MRLKFDLHDKWIVDPHELAAKLGTDATELRRLDELGLVVCRVVSGIGADEGKSRVTVRTEQAGWEGVFDLTGALIDESRLPDTTRLNGFTH</sequence>
<dbReference type="KEGG" id="mets:DK389_24995"/>
<keyword evidence="2" id="KW-1185">Reference proteome</keyword>
<evidence type="ECO:0000313" key="2">
    <source>
        <dbReference type="Proteomes" id="UP000245926"/>
    </source>
</evidence>
<name>A0A2U8WEZ5_9HYPH</name>
<reference evidence="2" key="1">
    <citation type="submission" date="2018-05" db="EMBL/GenBank/DDBJ databases">
        <title>Complete Genome Sequence of Methylobacterium sp. 17SD2-17.</title>
        <authorList>
            <person name="Srinivasan S."/>
        </authorList>
    </citation>
    <scope>NUCLEOTIDE SEQUENCE [LARGE SCALE GENOMIC DNA]</scope>
    <source>
        <strain evidence="2">17SD2-17</strain>
    </source>
</reference>
<dbReference type="AlphaFoldDB" id="A0A2U8WEZ5"/>
<evidence type="ECO:0000313" key="1">
    <source>
        <dbReference type="EMBL" id="AWN44785.1"/>
    </source>
</evidence>